<organism evidence="1 2">
    <name type="scientific">Pontibacillus litoralis JSM 072002</name>
    <dbReference type="NCBI Taxonomy" id="1385512"/>
    <lineage>
        <taxon>Bacteria</taxon>
        <taxon>Bacillati</taxon>
        <taxon>Bacillota</taxon>
        <taxon>Bacilli</taxon>
        <taxon>Bacillales</taxon>
        <taxon>Bacillaceae</taxon>
        <taxon>Pontibacillus</taxon>
    </lineage>
</organism>
<dbReference type="STRING" id="1385512.N784_02520"/>
<accession>A0A0A5G7G4</accession>
<sequence length="458" mass="53565">MSYQNNLSELKKAMRIKDDKQKLTHVRNTKAMLLPFTSRATERAKFKNGFSGVVGEFTRLLLGYELKHEMDKSSINEKILKKVDVSQEDEPYFTRLINGFLFDNENQMKIFHPHMMLYLPLSKEKDVKGEKEIAHFLKDLIGDDLQEIQSVLEKDHHGHLITNLIIDHLDNLKDKETKKKYTSKLPHIADLLKEDLQFIVNHKEYFVENVNLFLAYYYFYYITQLTLKFNQMFNASYVNENKMVYLLDWEGASKSRPSYKFGYQKIKHSSASLIIHYDCQEHLNYIFGTSGLCYPEFLDLYVNKPQNEQEEIIDAIQCWIKEYRYHLALPNIEIPNTFKEVVVTLKDSLNEGFQLGTMQGVSSRFKIPIDEIGKKYFLKTRGSLGYMLNLSQDLLLLLTAVSVKNERKPLKQVFQSLEERGVFLDRHSKEAVVALYDQLNLLDKKSDSGDAQYVKPIL</sequence>
<dbReference type="RefSeq" id="WP_036833810.1">
    <property type="nucleotide sequence ID" value="NZ_AVPG01000009.1"/>
</dbReference>
<dbReference type="Proteomes" id="UP000030401">
    <property type="component" value="Unassembled WGS sequence"/>
</dbReference>
<evidence type="ECO:0000313" key="1">
    <source>
        <dbReference type="EMBL" id="KGX87015.1"/>
    </source>
</evidence>
<dbReference type="InterPro" id="IPR017645">
    <property type="entry name" value="Dnd_assoc_1"/>
</dbReference>
<proteinExistence type="predicted"/>
<dbReference type="eggNOG" id="ENOG502Z8KF">
    <property type="taxonomic scope" value="Bacteria"/>
</dbReference>
<evidence type="ECO:0000313" key="2">
    <source>
        <dbReference type="Proteomes" id="UP000030401"/>
    </source>
</evidence>
<dbReference type="AlphaFoldDB" id="A0A0A5G7G4"/>
<dbReference type="NCBIfam" id="TIGR03236">
    <property type="entry name" value="dnd_assoc_1"/>
    <property type="match status" value="1"/>
</dbReference>
<comment type="caution">
    <text evidence="1">The sequence shown here is derived from an EMBL/GenBank/DDBJ whole genome shotgun (WGS) entry which is preliminary data.</text>
</comment>
<dbReference type="EMBL" id="AVPG01000009">
    <property type="protein sequence ID" value="KGX87015.1"/>
    <property type="molecule type" value="Genomic_DNA"/>
</dbReference>
<reference evidence="1 2" key="1">
    <citation type="submission" date="2013-08" db="EMBL/GenBank/DDBJ databases">
        <authorList>
            <person name="Huang J."/>
            <person name="Wang G."/>
        </authorList>
    </citation>
    <scope>NUCLEOTIDE SEQUENCE [LARGE SCALE GENOMIC DNA]</scope>
    <source>
        <strain evidence="1 2">JSM 072002</strain>
    </source>
</reference>
<gene>
    <name evidence="1" type="ORF">N784_02520</name>
</gene>
<name>A0A0A5G7G4_9BACI</name>
<protein>
    <submittedName>
        <fullName evidence="1">DNA phosphorothioation-dependent restriction protein DptG</fullName>
    </submittedName>
</protein>
<dbReference type="OrthoDB" id="2590988at2"/>
<keyword evidence="2" id="KW-1185">Reference proteome</keyword>